<dbReference type="CDD" id="cd16908">
    <property type="entry name" value="YEATS_Yaf9_like"/>
    <property type="match status" value="1"/>
</dbReference>
<evidence type="ECO:0000256" key="1">
    <source>
        <dbReference type="ARBA" id="ARBA00022408"/>
    </source>
</evidence>
<dbReference type="Proteomes" id="UP000320333">
    <property type="component" value="Unassembled WGS sequence"/>
</dbReference>
<dbReference type="PANTHER" id="PTHR47573">
    <property type="entry name" value="PROTEIN AF-9 HOMOLOG"/>
    <property type="match status" value="1"/>
</dbReference>
<dbReference type="OrthoDB" id="16041at2759"/>
<evidence type="ECO:0000313" key="9">
    <source>
        <dbReference type="EMBL" id="TPX64244.1"/>
    </source>
</evidence>
<feature type="compositionally biased region" description="Polar residues" evidence="7">
    <location>
        <begin position="9"/>
        <end position="25"/>
    </location>
</feature>
<feature type="coiled-coil region" evidence="6">
    <location>
        <begin position="207"/>
        <end position="241"/>
    </location>
</feature>
<sequence>MARRLKASTHPNATQGEHQTNTTKHTQNEQFCCPIIFGSVAGRIGKKDPPPSDPSHTHRWTVFVRGANGEDISPIIKRVSFKLHESFVPPVRVIESPPFEVTETGWGEFEILIKLSFADSQEKPLPLFHQLQLYPKDKDPDPDAEYAKLPITSEHYEEIVFNEPHEEFIEPLRRYRAQVLANPGKSVSSTFTPQLEASETKRLYAINDKVLADIEKWKSKLAAAEHTKKRLENDIRSLEAEAV</sequence>
<keyword evidence="4 5" id="KW-0539">Nucleus</keyword>
<protein>
    <recommendedName>
        <fullName evidence="1">Protein AF-9 homolog</fullName>
    </recommendedName>
</protein>
<keyword evidence="3" id="KW-0804">Transcription</keyword>
<evidence type="ECO:0000256" key="7">
    <source>
        <dbReference type="SAM" id="MobiDB-lite"/>
    </source>
</evidence>
<dbReference type="GO" id="GO:0006355">
    <property type="term" value="P:regulation of DNA-templated transcription"/>
    <property type="evidence" value="ECO:0007669"/>
    <property type="project" value="InterPro"/>
</dbReference>
<dbReference type="PROSITE" id="PS51037">
    <property type="entry name" value="YEATS"/>
    <property type="match status" value="1"/>
</dbReference>
<evidence type="ECO:0000256" key="2">
    <source>
        <dbReference type="ARBA" id="ARBA00023015"/>
    </source>
</evidence>
<keyword evidence="2" id="KW-0805">Transcription regulation</keyword>
<feature type="domain" description="YEATS" evidence="8">
    <location>
        <begin position="25"/>
        <end position="175"/>
    </location>
</feature>
<keyword evidence="6" id="KW-0175">Coiled coil</keyword>
<dbReference type="GO" id="GO:0005634">
    <property type="term" value="C:nucleus"/>
    <property type="evidence" value="ECO:0007669"/>
    <property type="project" value="UniProtKB-SubCell"/>
</dbReference>
<dbReference type="STRING" id="246404.A0A507EK62"/>
<feature type="region of interest" description="Disordered" evidence="7">
    <location>
        <begin position="1"/>
        <end position="25"/>
    </location>
</feature>
<name>A0A507EK62_9FUNG</name>
<evidence type="ECO:0000259" key="8">
    <source>
        <dbReference type="PROSITE" id="PS51037"/>
    </source>
</evidence>
<dbReference type="PANTHER" id="PTHR47573:SF1">
    <property type="entry name" value="PROTEIN AF-9 HOMOLOG"/>
    <property type="match status" value="1"/>
</dbReference>
<evidence type="ECO:0000313" key="10">
    <source>
        <dbReference type="Proteomes" id="UP000320333"/>
    </source>
</evidence>
<dbReference type="AlphaFoldDB" id="A0A507EK62"/>
<gene>
    <name evidence="9" type="ORF">CcCBS67573_g08458</name>
</gene>
<comment type="caution">
    <text evidence="9">The sequence shown here is derived from an EMBL/GenBank/DDBJ whole genome shotgun (WGS) entry which is preliminary data.</text>
</comment>
<dbReference type="Pfam" id="PF03366">
    <property type="entry name" value="YEATS"/>
    <property type="match status" value="1"/>
</dbReference>
<reference evidence="9 10" key="1">
    <citation type="journal article" date="2019" name="Sci. Rep.">
        <title>Comparative genomics of chytrid fungi reveal insights into the obligate biotrophic and pathogenic lifestyle of Synchytrium endobioticum.</title>
        <authorList>
            <person name="van de Vossenberg B.T.L.H."/>
            <person name="Warris S."/>
            <person name="Nguyen H.D.T."/>
            <person name="van Gent-Pelzer M.P.E."/>
            <person name="Joly D.L."/>
            <person name="van de Geest H.C."/>
            <person name="Bonants P.J.M."/>
            <person name="Smith D.S."/>
            <person name="Levesque C.A."/>
            <person name="van der Lee T.A.J."/>
        </authorList>
    </citation>
    <scope>NUCLEOTIDE SEQUENCE [LARGE SCALE GENOMIC DNA]</scope>
    <source>
        <strain evidence="9 10">CBS 675.73</strain>
    </source>
</reference>
<evidence type="ECO:0000256" key="5">
    <source>
        <dbReference type="PROSITE-ProRule" id="PRU00376"/>
    </source>
</evidence>
<evidence type="ECO:0000256" key="6">
    <source>
        <dbReference type="SAM" id="Coils"/>
    </source>
</evidence>
<dbReference type="InterPro" id="IPR005033">
    <property type="entry name" value="YEATS"/>
</dbReference>
<dbReference type="InterPro" id="IPR038704">
    <property type="entry name" value="YEAST_sf"/>
</dbReference>
<evidence type="ECO:0000256" key="3">
    <source>
        <dbReference type="ARBA" id="ARBA00023163"/>
    </source>
</evidence>
<proteinExistence type="predicted"/>
<accession>A0A507EK62</accession>
<keyword evidence="10" id="KW-1185">Reference proteome</keyword>
<dbReference type="EMBL" id="QEAP01000556">
    <property type="protein sequence ID" value="TPX64244.1"/>
    <property type="molecule type" value="Genomic_DNA"/>
</dbReference>
<dbReference type="InterPro" id="IPR055129">
    <property type="entry name" value="YEATS_dom"/>
</dbReference>
<evidence type="ECO:0000256" key="4">
    <source>
        <dbReference type="ARBA" id="ARBA00023242"/>
    </source>
</evidence>
<dbReference type="Gene3D" id="2.60.40.1970">
    <property type="entry name" value="YEATS domain"/>
    <property type="match status" value="1"/>
</dbReference>
<dbReference type="GO" id="GO:0000785">
    <property type="term" value="C:chromatin"/>
    <property type="evidence" value="ECO:0007669"/>
    <property type="project" value="UniProtKB-ARBA"/>
</dbReference>
<comment type="subcellular location">
    <subcellularLocation>
        <location evidence="5">Nucleus</location>
    </subcellularLocation>
</comment>
<organism evidence="9 10">
    <name type="scientific">Chytriomyces confervae</name>
    <dbReference type="NCBI Taxonomy" id="246404"/>
    <lineage>
        <taxon>Eukaryota</taxon>
        <taxon>Fungi</taxon>
        <taxon>Fungi incertae sedis</taxon>
        <taxon>Chytridiomycota</taxon>
        <taxon>Chytridiomycota incertae sedis</taxon>
        <taxon>Chytridiomycetes</taxon>
        <taxon>Chytridiales</taxon>
        <taxon>Chytriomycetaceae</taxon>
        <taxon>Chytriomyces</taxon>
    </lineage>
</organism>